<keyword evidence="6 9" id="KW-1133">Transmembrane helix</keyword>
<keyword evidence="2" id="KW-0813">Transport</keyword>
<feature type="transmembrane region" description="Helical" evidence="9">
    <location>
        <begin position="130"/>
        <end position="152"/>
    </location>
</feature>
<comment type="similarity">
    <text evidence="8">Belongs to the TRAP transporter small permease family.</text>
</comment>
<keyword evidence="5 9" id="KW-0812">Transmembrane</keyword>
<keyword evidence="4" id="KW-0997">Cell inner membrane</keyword>
<feature type="transmembrane region" description="Helical" evidence="9">
    <location>
        <begin position="20"/>
        <end position="39"/>
    </location>
</feature>
<gene>
    <name evidence="11" type="ORF">DGMP_39070</name>
</gene>
<protein>
    <recommendedName>
        <fullName evidence="10">Tripartite ATP-independent periplasmic transporters DctQ component domain-containing protein</fullName>
    </recommendedName>
</protein>
<dbReference type="GO" id="GO:0015740">
    <property type="term" value="P:C4-dicarboxylate transport"/>
    <property type="evidence" value="ECO:0007669"/>
    <property type="project" value="TreeGrafter"/>
</dbReference>
<dbReference type="GO" id="GO:0005886">
    <property type="term" value="C:plasma membrane"/>
    <property type="evidence" value="ECO:0007669"/>
    <property type="project" value="UniProtKB-SubCell"/>
</dbReference>
<evidence type="ECO:0000256" key="9">
    <source>
        <dbReference type="SAM" id="Phobius"/>
    </source>
</evidence>
<dbReference type="InterPro" id="IPR055348">
    <property type="entry name" value="DctQ"/>
</dbReference>
<sequence length="161" mass="18487">MESIDKILQFIAEKLKVVGAFFLFGMAILTCVDVVGRLFKHPIFGSVELVSFMGVIAIATSLPFTHAEEGHIGVELFIRKFPKKVRDIVKLFTETICLILFILVTWRMFIYSYKVRESGELSMNLQLPEYWIIFLLAACFVILTMTIFVSILKTISNLRKR</sequence>
<keyword evidence="3" id="KW-1003">Cell membrane</keyword>
<evidence type="ECO:0000256" key="5">
    <source>
        <dbReference type="ARBA" id="ARBA00022692"/>
    </source>
</evidence>
<evidence type="ECO:0000256" key="7">
    <source>
        <dbReference type="ARBA" id="ARBA00023136"/>
    </source>
</evidence>
<keyword evidence="12" id="KW-1185">Reference proteome</keyword>
<accession>A0A8D5JIZ1</accession>
<name>A0A8D5JIZ1_9BACT</name>
<dbReference type="EMBL" id="AP024086">
    <property type="protein sequence ID" value="BCL63214.1"/>
    <property type="molecule type" value="Genomic_DNA"/>
</dbReference>
<feature type="domain" description="Tripartite ATP-independent periplasmic transporters DctQ component" evidence="10">
    <location>
        <begin position="26"/>
        <end position="155"/>
    </location>
</feature>
<evidence type="ECO:0000256" key="8">
    <source>
        <dbReference type="ARBA" id="ARBA00038436"/>
    </source>
</evidence>
<comment type="subcellular location">
    <subcellularLocation>
        <location evidence="1">Cell inner membrane</location>
        <topology evidence="1">Multi-pass membrane protein</topology>
    </subcellularLocation>
</comment>
<dbReference type="KEGG" id="dbk:DGMP_39070"/>
<keyword evidence="7 9" id="KW-0472">Membrane</keyword>
<evidence type="ECO:0000313" key="11">
    <source>
        <dbReference type="EMBL" id="BCL63214.1"/>
    </source>
</evidence>
<dbReference type="PANTHER" id="PTHR35011">
    <property type="entry name" value="2,3-DIKETO-L-GULONATE TRAP TRANSPORTER SMALL PERMEASE PROTEIN YIAM"/>
    <property type="match status" value="1"/>
</dbReference>
<dbReference type="GO" id="GO:0022857">
    <property type="term" value="F:transmembrane transporter activity"/>
    <property type="evidence" value="ECO:0007669"/>
    <property type="project" value="TreeGrafter"/>
</dbReference>
<feature type="transmembrane region" description="Helical" evidence="9">
    <location>
        <begin position="45"/>
        <end position="67"/>
    </location>
</feature>
<evidence type="ECO:0000256" key="4">
    <source>
        <dbReference type="ARBA" id="ARBA00022519"/>
    </source>
</evidence>
<reference evidence="11" key="1">
    <citation type="submission" date="2020-09" db="EMBL/GenBank/DDBJ databases">
        <title>Desulfogranum mesoprofundum gen. nov., sp. nov., a novel mesophilic, sulfate-reducing chemolithoautotroph isolated from a deep-sea hydrothermal vent chimney in the Suiyo Seamount.</title>
        <authorList>
            <person name="Hashimoto Y."/>
            <person name="Nakagawa S."/>
        </authorList>
    </citation>
    <scope>NUCLEOTIDE SEQUENCE</scope>
    <source>
        <strain evidence="11">KT2</strain>
    </source>
</reference>
<evidence type="ECO:0000256" key="6">
    <source>
        <dbReference type="ARBA" id="ARBA00022989"/>
    </source>
</evidence>
<evidence type="ECO:0000256" key="2">
    <source>
        <dbReference type="ARBA" id="ARBA00022448"/>
    </source>
</evidence>
<organism evidence="11 12">
    <name type="scientific">Desulfomarina profundi</name>
    <dbReference type="NCBI Taxonomy" id="2772557"/>
    <lineage>
        <taxon>Bacteria</taxon>
        <taxon>Pseudomonadati</taxon>
        <taxon>Thermodesulfobacteriota</taxon>
        <taxon>Desulfobulbia</taxon>
        <taxon>Desulfobulbales</taxon>
        <taxon>Desulfobulbaceae</taxon>
        <taxon>Desulfomarina</taxon>
    </lineage>
</organism>
<dbReference type="AlphaFoldDB" id="A0A8D5JIZ1"/>
<proteinExistence type="inferred from homology"/>
<dbReference type="Pfam" id="PF04290">
    <property type="entry name" value="DctQ"/>
    <property type="match status" value="1"/>
</dbReference>
<feature type="transmembrane region" description="Helical" evidence="9">
    <location>
        <begin position="88"/>
        <end position="110"/>
    </location>
</feature>
<evidence type="ECO:0000256" key="3">
    <source>
        <dbReference type="ARBA" id="ARBA00022475"/>
    </source>
</evidence>
<evidence type="ECO:0000259" key="10">
    <source>
        <dbReference type="Pfam" id="PF04290"/>
    </source>
</evidence>
<dbReference type="InterPro" id="IPR007387">
    <property type="entry name" value="TRAP_DctQ"/>
</dbReference>
<dbReference type="Proteomes" id="UP000826725">
    <property type="component" value="Chromosome"/>
</dbReference>
<dbReference type="PANTHER" id="PTHR35011:SF10">
    <property type="entry name" value="TRAP TRANSPORTER SMALL PERMEASE PROTEIN"/>
    <property type="match status" value="1"/>
</dbReference>
<evidence type="ECO:0000313" key="12">
    <source>
        <dbReference type="Proteomes" id="UP000826725"/>
    </source>
</evidence>
<evidence type="ECO:0000256" key="1">
    <source>
        <dbReference type="ARBA" id="ARBA00004429"/>
    </source>
</evidence>
<dbReference type="RefSeq" id="WP_228855489.1">
    <property type="nucleotide sequence ID" value="NZ_AP024086.1"/>
</dbReference>